<name>A0A1B6NZ36_9ZZZZ</name>
<reference evidence="1" key="1">
    <citation type="submission" date="2013-11" db="EMBL/GenBank/DDBJ databases">
        <title>Microbial diversity, functional groups and degradation webs in Northern and Southern Mediterranean and Red Sea marine crude oil polluted sites.</title>
        <authorList>
            <person name="Daffonchio D."/>
            <person name="Mapelli F."/>
            <person name="Ferrer M."/>
            <person name="Richter M."/>
            <person name="Cherif A."/>
            <person name="Malkawi H.I."/>
            <person name="Yakimov M.M."/>
            <person name="Abdel-Fattah Y.R."/>
            <person name="Blaghen M."/>
            <person name="Golyshin P.N."/>
            <person name="Kalogerakis N."/>
            <person name="Boon N."/>
            <person name="Magagnini M."/>
            <person name="Fava F."/>
        </authorList>
    </citation>
    <scope>NUCLEOTIDE SEQUENCE</scope>
</reference>
<organism evidence="1">
    <name type="scientific">marine sediment metagenome</name>
    <dbReference type="NCBI Taxonomy" id="412755"/>
    <lineage>
        <taxon>unclassified sequences</taxon>
        <taxon>metagenomes</taxon>
        <taxon>ecological metagenomes</taxon>
    </lineage>
</organism>
<comment type="caution">
    <text evidence="1">The sequence shown here is derived from an EMBL/GenBank/DDBJ whole genome shotgun (WGS) entry which is preliminary data.</text>
</comment>
<accession>A0A1B6NZ36</accession>
<sequence>MPRLSRLSDHFLSAKRERQVLSYFSLHVSSEKRQISIGKKQKLIEKQ</sequence>
<protein>
    <submittedName>
        <fullName evidence="1">Uncharacterized protein</fullName>
    </submittedName>
</protein>
<dbReference type="AlphaFoldDB" id="A0A1B6NZ36"/>
<evidence type="ECO:0000313" key="1">
    <source>
        <dbReference type="EMBL" id="KTF08327.1"/>
    </source>
</evidence>
<dbReference type="EMBL" id="AYSL01000023">
    <property type="protein sequence ID" value="KTF08327.1"/>
    <property type="molecule type" value="Genomic_DNA"/>
</dbReference>
<proteinExistence type="predicted"/>
<gene>
    <name evidence="1" type="ORF">MGSAQ_000177</name>
</gene>